<dbReference type="PANTHER" id="PTHR11592:SF78">
    <property type="entry name" value="GLUTATHIONE PEROXIDASE"/>
    <property type="match status" value="1"/>
</dbReference>
<dbReference type="GO" id="GO:0004601">
    <property type="term" value="F:peroxidase activity"/>
    <property type="evidence" value="ECO:0007669"/>
    <property type="project" value="UniProtKB-KW"/>
</dbReference>
<dbReference type="RefSeq" id="WP_379594917.1">
    <property type="nucleotide sequence ID" value="NZ_JBHRTN010000007.1"/>
</dbReference>
<evidence type="ECO:0000256" key="3">
    <source>
        <dbReference type="ARBA" id="ARBA00023002"/>
    </source>
</evidence>
<dbReference type="InterPro" id="IPR006311">
    <property type="entry name" value="TAT_signal"/>
</dbReference>
<keyword evidence="8" id="KW-1185">Reference proteome</keyword>
<dbReference type="InterPro" id="IPR013766">
    <property type="entry name" value="Thioredoxin_domain"/>
</dbReference>
<evidence type="ECO:0000313" key="7">
    <source>
        <dbReference type="EMBL" id="MFC3124491.1"/>
    </source>
</evidence>
<keyword evidence="5" id="KW-0732">Signal</keyword>
<name>A0ABV7FYY6_9PROT</name>
<dbReference type="PROSITE" id="PS51352">
    <property type="entry name" value="THIOREDOXIN_2"/>
    <property type="match status" value="1"/>
</dbReference>
<protein>
    <recommendedName>
        <fullName evidence="4">Glutathione peroxidase</fullName>
    </recommendedName>
</protein>
<sequence length="183" mass="19759">MADLSRRTLLAAMPLGVPMLMAAAPAAAGGHDFRFEAIEGGEINLADWRGKPLLVINTASFCGFARQFTALQALHESYGPRGLMLLGTPSNDFNQENADRNAIKDFCEATWGVQFPLTTPVHVKGAAAHPFYRWAASQPGGAAPRWNFWKYLVGRDGRLLHAFPSNVEPDAPSLRQALGAALA</sequence>
<dbReference type="InterPro" id="IPR036249">
    <property type="entry name" value="Thioredoxin-like_sf"/>
</dbReference>
<organism evidence="7 8">
    <name type="scientific">Teichococcus globiformis</name>
    <dbReference type="NCBI Taxonomy" id="2307229"/>
    <lineage>
        <taxon>Bacteria</taxon>
        <taxon>Pseudomonadati</taxon>
        <taxon>Pseudomonadota</taxon>
        <taxon>Alphaproteobacteria</taxon>
        <taxon>Acetobacterales</taxon>
        <taxon>Roseomonadaceae</taxon>
        <taxon>Roseomonas</taxon>
    </lineage>
</organism>
<dbReference type="PROSITE" id="PS51355">
    <property type="entry name" value="GLUTATHIONE_PEROXID_3"/>
    <property type="match status" value="1"/>
</dbReference>
<evidence type="ECO:0000256" key="4">
    <source>
        <dbReference type="RuleBase" id="RU000499"/>
    </source>
</evidence>
<evidence type="ECO:0000259" key="6">
    <source>
        <dbReference type="PROSITE" id="PS51352"/>
    </source>
</evidence>
<dbReference type="PROSITE" id="PS51318">
    <property type="entry name" value="TAT"/>
    <property type="match status" value="1"/>
</dbReference>
<dbReference type="Gene3D" id="3.40.30.10">
    <property type="entry name" value="Glutaredoxin"/>
    <property type="match status" value="1"/>
</dbReference>
<dbReference type="PIRSF" id="PIRSF000303">
    <property type="entry name" value="Glutathion_perox"/>
    <property type="match status" value="1"/>
</dbReference>
<feature type="signal peptide" evidence="5">
    <location>
        <begin position="1"/>
        <end position="23"/>
    </location>
</feature>
<reference evidence="8" key="1">
    <citation type="journal article" date="2019" name="Int. J. Syst. Evol. Microbiol.">
        <title>The Global Catalogue of Microorganisms (GCM) 10K type strain sequencing project: providing services to taxonomists for standard genome sequencing and annotation.</title>
        <authorList>
            <consortium name="The Broad Institute Genomics Platform"/>
            <consortium name="The Broad Institute Genome Sequencing Center for Infectious Disease"/>
            <person name="Wu L."/>
            <person name="Ma J."/>
        </authorList>
    </citation>
    <scope>NUCLEOTIDE SEQUENCE [LARGE SCALE GENOMIC DNA]</scope>
    <source>
        <strain evidence="8">KCTC 52094</strain>
    </source>
</reference>
<evidence type="ECO:0000313" key="8">
    <source>
        <dbReference type="Proteomes" id="UP001595593"/>
    </source>
</evidence>
<dbReference type="PRINTS" id="PR01011">
    <property type="entry name" value="GLUTPROXDASE"/>
</dbReference>
<dbReference type="InterPro" id="IPR000889">
    <property type="entry name" value="Glutathione_peroxidase"/>
</dbReference>
<evidence type="ECO:0000256" key="5">
    <source>
        <dbReference type="SAM" id="SignalP"/>
    </source>
</evidence>
<dbReference type="PROSITE" id="PS00460">
    <property type="entry name" value="GLUTATHIONE_PEROXID_1"/>
    <property type="match status" value="1"/>
</dbReference>
<dbReference type="CDD" id="cd00340">
    <property type="entry name" value="GSH_Peroxidase"/>
    <property type="match status" value="1"/>
</dbReference>
<dbReference type="Proteomes" id="UP001595593">
    <property type="component" value="Unassembled WGS sequence"/>
</dbReference>
<keyword evidence="3 4" id="KW-0560">Oxidoreductase</keyword>
<feature type="domain" description="Thioredoxin" evidence="6">
    <location>
        <begin position="13"/>
        <end position="183"/>
    </location>
</feature>
<proteinExistence type="inferred from homology"/>
<evidence type="ECO:0000256" key="1">
    <source>
        <dbReference type="ARBA" id="ARBA00006926"/>
    </source>
</evidence>
<dbReference type="InterPro" id="IPR029759">
    <property type="entry name" value="GPX_AS"/>
</dbReference>
<comment type="similarity">
    <text evidence="1 4">Belongs to the glutathione peroxidase family.</text>
</comment>
<dbReference type="Pfam" id="PF00255">
    <property type="entry name" value="GSHPx"/>
    <property type="match status" value="1"/>
</dbReference>
<accession>A0ABV7FYY6</accession>
<keyword evidence="2 4" id="KW-0575">Peroxidase</keyword>
<gene>
    <name evidence="7" type="ORF">ACFOD4_05400</name>
</gene>
<dbReference type="EMBL" id="JBHRTN010000007">
    <property type="protein sequence ID" value="MFC3124491.1"/>
    <property type="molecule type" value="Genomic_DNA"/>
</dbReference>
<dbReference type="PANTHER" id="PTHR11592">
    <property type="entry name" value="GLUTATHIONE PEROXIDASE"/>
    <property type="match status" value="1"/>
</dbReference>
<comment type="caution">
    <text evidence="7">The sequence shown here is derived from an EMBL/GenBank/DDBJ whole genome shotgun (WGS) entry which is preliminary data.</text>
</comment>
<evidence type="ECO:0000256" key="2">
    <source>
        <dbReference type="ARBA" id="ARBA00022559"/>
    </source>
</evidence>
<dbReference type="SUPFAM" id="SSF52833">
    <property type="entry name" value="Thioredoxin-like"/>
    <property type="match status" value="1"/>
</dbReference>
<feature type="chain" id="PRO_5045337122" description="Glutathione peroxidase" evidence="5">
    <location>
        <begin position="24"/>
        <end position="183"/>
    </location>
</feature>